<protein>
    <submittedName>
        <fullName evidence="1">Uncharacterized protein</fullName>
    </submittedName>
</protein>
<name>A0A448XJ53_9PLAT</name>
<dbReference type="Proteomes" id="UP000784294">
    <property type="component" value="Unassembled WGS sequence"/>
</dbReference>
<sequence>MNADVHKFIETHSDGPACHSHTAPDLSSLTFRNGELILHNRSTASCVCWWIFWMYGIGMRVLLWCKVLVANMLSPLRLHRASRSYHVPVDQTESLTIGQLRPD</sequence>
<proteinExistence type="predicted"/>
<evidence type="ECO:0000313" key="1">
    <source>
        <dbReference type="EMBL" id="VEL37858.1"/>
    </source>
</evidence>
<reference evidence="1" key="1">
    <citation type="submission" date="2018-11" db="EMBL/GenBank/DDBJ databases">
        <authorList>
            <consortium name="Pathogen Informatics"/>
        </authorList>
    </citation>
    <scope>NUCLEOTIDE SEQUENCE</scope>
</reference>
<evidence type="ECO:0000313" key="2">
    <source>
        <dbReference type="Proteomes" id="UP000784294"/>
    </source>
</evidence>
<accession>A0A448XJ53</accession>
<gene>
    <name evidence="1" type="ORF">PXEA_LOCUS31298</name>
</gene>
<organism evidence="1 2">
    <name type="scientific">Protopolystoma xenopodis</name>
    <dbReference type="NCBI Taxonomy" id="117903"/>
    <lineage>
        <taxon>Eukaryota</taxon>
        <taxon>Metazoa</taxon>
        <taxon>Spiralia</taxon>
        <taxon>Lophotrochozoa</taxon>
        <taxon>Platyhelminthes</taxon>
        <taxon>Monogenea</taxon>
        <taxon>Polyopisthocotylea</taxon>
        <taxon>Polystomatidea</taxon>
        <taxon>Polystomatidae</taxon>
        <taxon>Protopolystoma</taxon>
    </lineage>
</organism>
<keyword evidence="2" id="KW-1185">Reference proteome</keyword>
<dbReference type="EMBL" id="CAAALY010256174">
    <property type="protein sequence ID" value="VEL37858.1"/>
    <property type="molecule type" value="Genomic_DNA"/>
</dbReference>
<dbReference type="AlphaFoldDB" id="A0A448XJ53"/>
<comment type="caution">
    <text evidence="1">The sequence shown here is derived from an EMBL/GenBank/DDBJ whole genome shotgun (WGS) entry which is preliminary data.</text>
</comment>